<gene>
    <name evidence="2" type="ORF">CCS01_02515</name>
</gene>
<dbReference type="SMART" id="SM00989">
    <property type="entry name" value="V4R"/>
    <property type="match status" value="1"/>
</dbReference>
<dbReference type="InterPro" id="IPR024096">
    <property type="entry name" value="NO_sig/Golgi_transp_ligand-bd"/>
</dbReference>
<dbReference type="PANTHER" id="PTHR35090:SF1">
    <property type="entry name" value="SLR0144 PROTEIN"/>
    <property type="match status" value="1"/>
</dbReference>
<dbReference type="GO" id="GO:0030494">
    <property type="term" value="P:bacteriochlorophyll biosynthetic process"/>
    <property type="evidence" value="ECO:0007669"/>
    <property type="project" value="InterPro"/>
</dbReference>
<accession>A0A2S6NNA3</accession>
<proteinExistence type="predicted"/>
<dbReference type="InterPro" id="IPR010249">
    <property type="entry name" value="BchJ"/>
</dbReference>
<dbReference type="PANTHER" id="PTHR35090">
    <property type="entry name" value="DNA-DIRECTED RNA POLYMERASE SUBUNIT I"/>
    <property type="match status" value="1"/>
</dbReference>
<comment type="caution">
    <text evidence="2">The sequence shown here is derived from an EMBL/GenBank/DDBJ whole genome shotgun (WGS) entry which is preliminary data.</text>
</comment>
<dbReference type="SUPFAM" id="SSF111126">
    <property type="entry name" value="Ligand-binding domain in the NO signalling and Golgi transport"/>
    <property type="match status" value="1"/>
</dbReference>
<dbReference type="InterPro" id="IPR004096">
    <property type="entry name" value="V4R"/>
</dbReference>
<dbReference type="Proteomes" id="UP000239724">
    <property type="component" value="Unassembled WGS sequence"/>
</dbReference>
<feature type="domain" description="4-vinyl reductase 4VR" evidence="1">
    <location>
        <begin position="141"/>
        <end position="202"/>
    </location>
</feature>
<organism evidence="2 3">
    <name type="scientific">Rhodopila globiformis</name>
    <name type="common">Rhodopseudomonas globiformis</name>
    <dbReference type="NCBI Taxonomy" id="1071"/>
    <lineage>
        <taxon>Bacteria</taxon>
        <taxon>Pseudomonadati</taxon>
        <taxon>Pseudomonadota</taxon>
        <taxon>Alphaproteobacteria</taxon>
        <taxon>Acetobacterales</taxon>
        <taxon>Acetobacteraceae</taxon>
        <taxon>Rhodopila</taxon>
    </lineage>
</organism>
<protein>
    <submittedName>
        <fullName evidence="2">Bacteriochlorophyll 4-vinyl reductase</fullName>
    </submittedName>
</protein>
<dbReference type="GO" id="GO:0015979">
    <property type="term" value="P:photosynthesis"/>
    <property type="evidence" value="ECO:0007669"/>
    <property type="project" value="InterPro"/>
</dbReference>
<dbReference type="NCBIfam" id="TIGR02019">
    <property type="entry name" value="BchJ"/>
    <property type="match status" value="1"/>
</dbReference>
<sequence>MHGMTDDPRDTGVIGPNSVLQLIEALRLAGLGAFCTQVFERAGVSDWLLNPPQAMVDEQLVGRLHQTVRAMAPPGQGKALMAEAGRLTADYILANRIPRAAQVVLKLLPPRPAAALLVKAITAHSWTFAGTGKFSAVAGRPTVFTLVGNPLCAGEKAAVPVCDWHAAVFQRLFQVLVSPKARVVETECEASGGTCCRFEVDWR</sequence>
<keyword evidence="3" id="KW-1185">Reference proteome</keyword>
<dbReference type="Pfam" id="PF02830">
    <property type="entry name" value="V4R"/>
    <property type="match status" value="1"/>
</dbReference>
<evidence type="ECO:0000313" key="3">
    <source>
        <dbReference type="Proteomes" id="UP000239724"/>
    </source>
</evidence>
<name>A0A2S6NNA3_RHOGL</name>
<dbReference type="OrthoDB" id="2080515at2"/>
<dbReference type="AlphaFoldDB" id="A0A2S6NNA3"/>
<evidence type="ECO:0000313" key="2">
    <source>
        <dbReference type="EMBL" id="PPQ38318.1"/>
    </source>
</evidence>
<evidence type="ECO:0000259" key="1">
    <source>
        <dbReference type="SMART" id="SM00989"/>
    </source>
</evidence>
<dbReference type="EMBL" id="NHRY01000041">
    <property type="protein sequence ID" value="PPQ38318.1"/>
    <property type="molecule type" value="Genomic_DNA"/>
</dbReference>
<dbReference type="Gene3D" id="3.30.1380.20">
    <property type="entry name" value="Trafficking protein particle complex subunit 3"/>
    <property type="match status" value="1"/>
</dbReference>
<reference evidence="2 3" key="1">
    <citation type="journal article" date="2018" name="Arch. Microbiol.">
        <title>New insights into the metabolic potential of the phototrophic purple bacterium Rhodopila globiformis DSM 161(T) from its draft genome sequence and evidence for a vanadium-dependent nitrogenase.</title>
        <authorList>
            <person name="Imhoff J.F."/>
            <person name="Rahn T."/>
            <person name="Kunzel S."/>
            <person name="Neulinger S.C."/>
        </authorList>
    </citation>
    <scope>NUCLEOTIDE SEQUENCE [LARGE SCALE GENOMIC DNA]</scope>
    <source>
        <strain evidence="2 3">DSM 161</strain>
    </source>
</reference>